<evidence type="ECO:0000256" key="4">
    <source>
        <dbReference type="ARBA" id="ARBA00023125"/>
    </source>
</evidence>
<dbReference type="SMART" id="SM00448">
    <property type="entry name" value="REC"/>
    <property type="match status" value="1"/>
</dbReference>
<dbReference type="InterPro" id="IPR025944">
    <property type="entry name" value="Sigma_54_int_dom_CS"/>
</dbReference>
<feature type="domain" description="Sigma-54 factor interaction" evidence="7">
    <location>
        <begin position="144"/>
        <end position="375"/>
    </location>
</feature>
<evidence type="ECO:0000256" key="2">
    <source>
        <dbReference type="ARBA" id="ARBA00022840"/>
    </source>
</evidence>
<dbReference type="Pfam" id="PF25601">
    <property type="entry name" value="AAA_lid_14"/>
    <property type="match status" value="1"/>
</dbReference>
<dbReference type="PANTHER" id="PTHR32071">
    <property type="entry name" value="TRANSCRIPTIONAL REGULATORY PROTEIN"/>
    <property type="match status" value="1"/>
</dbReference>
<dbReference type="InterPro" id="IPR003593">
    <property type="entry name" value="AAA+_ATPase"/>
</dbReference>
<dbReference type="Pfam" id="PF02954">
    <property type="entry name" value="HTH_8"/>
    <property type="match status" value="1"/>
</dbReference>
<dbReference type="PRINTS" id="PR01590">
    <property type="entry name" value="HTHFIS"/>
</dbReference>
<dbReference type="SMART" id="SM00382">
    <property type="entry name" value="AAA"/>
    <property type="match status" value="1"/>
</dbReference>
<feature type="modified residue" description="4-aspartylphosphate" evidence="6">
    <location>
        <position position="54"/>
    </location>
</feature>
<evidence type="ECO:0000256" key="6">
    <source>
        <dbReference type="PROSITE-ProRule" id="PRU00169"/>
    </source>
</evidence>
<dbReference type="Gene3D" id="1.10.10.60">
    <property type="entry name" value="Homeodomain-like"/>
    <property type="match status" value="1"/>
</dbReference>
<dbReference type="InterPro" id="IPR001789">
    <property type="entry name" value="Sig_transdc_resp-reg_receiver"/>
</dbReference>
<dbReference type="InterPro" id="IPR027417">
    <property type="entry name" value="P-loop_NTPase"/>
</dbReference>
<evidence type="ECO:0000256" key="3">
    <source>
        <dbReference type="ARBA" id="ARBA00023015"/>
    </source>
</evidence>
<dbReference type="GO" id="GO:0005524">
    <property type="term" value="F:ATP binding"/>
    <property type="evidence" value="ECO:0007669"/>
    <property type="project" value="UniProtKB-KW"/>
</dbReference>
<dbReference type="InterPro" id="IPR002197">
    <property type="entry name" value="HTH_Fis"/>
</dbReference>
<dbReference type="SUPFAM" id="SSF52172">
    <property type="entry name" value="CheY-like"/>
    <property type="match status" value="1"/>
</dbReference>
<accession>A0A9W6L8K6</accession>
<dbReference type="Proteomes" id="UP001144372">
    <property type="component" value="Unassembled WGS sequence"/>
</dbReference>
<comment type="caution">
    <text evidence="9">The sequence shown here is derived from an EMBL/GenBank/DDBJ whole genome shotgun (WGS) entry which is preliminary data.</text>
</comment>
<keyword evidence="5" id="KW-0804">Transcription</keyword>
<keyword evidence="1" id="KW-0547">Nucleotide-binding</keyword>
<evidence type="ECO:0000256" key="5">
    <source>
        <dbReference type="ARBA" id="ARBA00023163"/>
    </source>
</evidence>
<evidence type="ECO:0000313" key="9">
    <source>
        <dbReference type="EMBL" id="GLI35787.1"/>
    </source>
</evidence>
<dbReference type="RefSeq" id="WP_281795823.1">
    <property type="nucleotide sequence ID" value="NZ_BSDR01000001.1"/>
</dbReference>
<dbReference type="PROSITE" id="PS00676">
    <property type="entry name" value="SIGMA54_INTERACT_2"/>
    <property type="match status" value="1"/>
</dbReference>
<dbReference type="SUPFAM" id="SSF46689">
    <property type="entry name" value="Homeodomain-like"/>
    <property type="match status" value="1"/>
</dbReference>
<evidence type="ECO:0000259" key="8">
    <source>
        <dbReference type="PROSITE" id="PS50110"/>
    </source>
</evidence>
<keyword evidence="4" id="KW-0238">DNA-binding</keyword>
<evidence type="ECO:0000256" key="1">
    <source>
        <dbReference type="ARBA" id="ARBA00022741"/>
    </source>
</evidence>
<evidence type="ECO:0000259" key="7">
    <source>
        <dbReference type="PROSITE" id="PS50045"/>
    </source>
</evidence>
<dbReference type="InterPro" id="IPR002078">
    <property type="entry name" value="Sigma_54_int"/>
</dbReference>
<dbReference type="PROSITE" id="PS00675">
    <property type="entry name" value="SIGMA54_INTERACT_1"/>
    <property type="match status" value="1"/>
</dbReference>
<dbReference type="CDD" id="cd00009">
    <property type="entry name" value="AAA"/>
    <property type="match status" value="1"/>
</dbReference>
<reference evidence="9" key="1">
    <citation type="submission" date="2022-12" db="EMBL/GenBank/DDBJ databases">
        <title>Reference genome sequencing for broad-spectrum identification of bacterial and archaeal isolates by mass spectrometry.</title>
        <authorList>
            <person name="Sekiguchi Y."/>
            <person name="Tourlousse D.M."/>
        </authorList>
    </citation>
    <scope>NUCLEOTIDE SEQUENCE</scope>
    <source>
        <strain evidence="9">ASRB1</strain>
    </source>
</reference>
<dbReference type="Gene3D" id="3.40.50.300">
    <property type="entry name" value="P-loop containing nucleotide triphosphate hydrolases"/>
    <property type="match status" value="1"/>
</dbReference>
<keyword evidence="2" id="KW-0067">ATP-binding</keyword>
<protein>
    <submittedName>
        <fullName evidence="9">Acetoacetate metabolism regulatory protein AtoC</fullName>
    </submittedName>
</protein>
<dbReference type="GO" id="GO:0000160">
    <property type="term" value="P:phosphorelay signal transduction system"/>
    <property type="evidence" value="ECO:0007669"/>
    <property type="project" value="InterPro"/>
</dbReference>
<proteinExistence type="predicted"/>
<keyword evidence="3" id="KW-0805">Transcription regulation</keyword>
<dbReference type="CDD" id="cd00156">
    <property type="entry name" value="REC"/>
    <property type="match status" value="1"/>
</dbReference>
<keyword evidence="10" id="KW-1185">Reference proteome</keyword>
<dbReference type="AlphaFoldDB" id="A0A9W6L8K6"/>
<organism evidence="9 10">
    <name type="scientific">Desulforhabdus amnigena</name>
    <dbReference type="NCBI Taxonomy" id="40218"/>
    <lineage>
        <taxon>Bacteria</taxon>
        <taxon>Pseudomonadati</taxon>
        <taxon>Thermodesulfobacteriota</taxon>
        <taxon>Syntrophobacteria</taxon>
        <taxon>Syntrophobacterales</taxon>
        <taxon>Syntrophobacteraceae</taxon>
        <taxon>Desulforhabdus</taxon>
    </lineage>
</organism>
<dbReference type="SUPFAM" id="SSF52540">
    <property type="entry name" value="P-loop containing nucleoside triphosphate hydrolases"/>
    <property type="match status" value="1"/>
</dbReference>
<dbReference type="InterPro" id="IPR025662">
    <property type="entry name" value="Sigma_54_int_dom_ATP-bd_1"/>
</dbReference>
<name>A0A9W6L8K6_9BACT</name>
<gene>
    <name evidence="9" type="ORF">DAMNIGENAA_32200</name>
</gene>
<feature type="domain" description="Response regulatory" evidence="8">
    <location>
        <begin position="6"/>
        <end position="119"/>
    </location>
</feature>
<dbReference type="FunFam" id="3.40.50.300:FF:000006">
    <property type="entry name" value="DNA-binding transcriptional regulator NtrC"/>
    <property type="match status" value="1"/>
</dbReference>
<dbReference type="Pfam" id="PF00072">
    <property type="entry name" value="Response_reg"/>
    <property type="match status" value="1"/>
</dbReference>
<dbReference type="PROSITE" id="PS50045">
    <property type="entry name" value="SIGMA54_INTERACT_4"/>
    <property type="match status" value="1"/>
</dbReference>
<dbReference type="GO" id="GO:0043565">
    <property type="term" value="F:sequence-specific DNA binding"/>
    <property type="evidence" value="ECO:0007669"/>
    <property type="project" value="InterPro"/>
</dbReference>
<dbReference type="Gene3D" id="1.10.8.60">
    <property type="match status" value="1"/>
</dbReference>
<evidence type="ECO:0000313" key="10">
    <source>
        <dbReference type="Proteomes" id="UP001144372"/>
    </source>
</evidence>
<dbReference type="PANTHER" id="PTHR32071:SF113">
    <property type="entry name" value="ALGINATE BIOSYNTHESIS TRANSCRIPTIONAL REGULATORY PROTEIN ALGB"/>
    <property type="match status" value="1"/>
</dbReference>
<dbReference type="PROSITE" id="PS50110">
    <property type="entry name" value="RESPONSE_REGULATORY"/>
    <property type="match status" value="1"/>
</dbReference>
<dbReference type="Pfam" id="PF00158">
    <property type="entry name" value="Sigma54_activat"/>
    <property type="match status" value="1"/>
</dbReference>
<sequence length="460" mass="52741">MREKHKILLVDDEVPFRSALRRLLEKNHMVIEADTGAKALELAQKEEPDLILLDIGLPDTSGLELLLRFKELRPSPTVVMITAYEQVRDVVMSIKRGAFDYLVKPVDLDEFELTIQKALEHSGLRNEVDRLRQEVQRLRGVDRLIGKDSLFLEAQMLAIKSAQSRDAGVLIQGESGVGKELFARLIHNKSPRATYPFVALNCAAFSREIIESELFGYEKGAFTGAKTEGKEGLLQVADGGTLFLDEVVDLHPEIQAKLLRVLEDGEFYPVGGTRKRQVDIRIVSACNQDLWEASDQGRFRKDLFFRLATILIELPSLRQRQEDIIPLSLFFMEEFNDKYGKHFRGLSPNAERILLQHPWPGNVRELRNTIERVILLENEETILGRHLHFLVEPEKDQVPSSSEQFHIELPEEGIGLEEIEKQIILNAYEKCQRNKSKAARFLKIPRHILIYRMKKHGIEI</sequence>
<dbReference type="InterPro" id="IPR011006">
    <property type="entry name" value="CheY-like_superfamily"/>
</dbReference>
<dbReference type="Gene3D" id="3.40.50.2300">
    <property type="match status" value="1"/>
</dbReference>
<dbReference type="PROSITE" id="PS00688">
    <property type="entry name" value="SIGMA54_INTERACT_3"/>
    <property type="match status" value="1"/>
</dbReference>
<dbReference type="InterPro" id="IPR058031">
    <property type="entry name" value="AAA_lid_NorR"/>
</dbReference>
<dbReference type="GO" id="GO:0006355">
    <property type="term" value="P:regulation of DNA-templated transcription"/>
    <property type="evidence" value="ECO:0007669"/>
    <property type="project" value="InterPro"/>
</dbReference>
<dbReference type="InterPro" id="IPR025943">
    <property type="entry name" value="Sigma_54_int_dom_ATP-bd_2"/>
</dbReference>
<keyword evidence="6" id="KW-0597">Phosphoprotein</keyword>
<dbReference type="InterPro" id="IPR009057">
    <property type="entry name" value="Homeodomain-like_sf"/>
</dbReference>
<dbReference type="EMBL" id="BSDR01000001">
    <property type="protein sequence ID" value="GLI35787.1"/>
    <property type="molecule type" value="Genomic_DNA"/>
</dbReference>